<dbReference type="Proteomes" id="UP000664477">
    <property type="component" value="Unassembled WGS sequence"/>
</dbReference>
<evidence type="ECO:0000256" key="4">
    <source>
        <dbReference type="ARBA" id="ARBA00022722"/>
    </source>
</evidence>
<comment type="caution">
    <text evidence="8">The sequence shown here is derived from an EMBL/GenBank/DDBJ whole genome shotgun (WGS) entry which is preliminary data.</text>
</comment>
<evidence type="ECO:0000256" key="3">
    <source>
        <dbReference type="ARBA" id="ARBA00022705"/>
    </source>
</evidence>
<dbReference type="AlphaFoldDB" id="A0A939NCJ3"/>
<keyword evidence="5 8" id="KW-0255">Endonuclease</keyword>
<dbReference type="EMBL" id="JAGETQ010000151">
    <property type="protein sequence ID" value="MBO1916561.1"/>
    <property type="molecule type" value="Genomic_DNA"/>
</dbReference>
<evidence type="ECO:0000313" key="9">
    <source>
        <dbReference type="Proteomes" id="UP000664477"/>
    </source>
</evidence>
<evidence type="ECO:0000259" key="7">
    <source>
        <dbReference type="Pfam" id="PF05840"/>
    </source>
</evidence>
<dbReference type="GO" id="GO:0004519">
    <property type="term" value="F:endonuclease activity"/>
    <property type="evidence" value="ECO:0007669"/>
    <property type="project" value="UniProtKB-KW"/>
</dbReference>
<keyword evidence="4" id="KW-0540">Nuclease</keyword>
<comment type="function">
    <text evidence="1">Possible endonuclease which induces a single-strand cut and initiates DNA replication.</text>
</comment>
<evidence type="ECO:0000256" key="5">
    <source>
        <dbReference type="ARBA" id="ARBA00022759"/>
    </source>
</evidence>
<feature type="domain" description="Replication gene A protein-like" evidence="7">
    <location>
        <begin position="18"/>
        <end position="79"/>
    </location>
</feature>
<evidence type="ECO:0000313" key="8">
    <source>
        <dbReference type="EMBL" id="MBO1916561.1"/>
    </source>
</evidence>
<proteinExistence type="inferred from homology"/>
<evidence type="ECO:0000256" key="1">
    <source>
        <dbReference type="ARBA" id="ARBA00003293"/>
    </source>
</evidence>
<dbReference type="Pfam" id="PF05840">
    <property type="entry name" value="Phage_GPA"/>
    <property type="match status" value="1"/>
</dbReference>
<name>A0A939NCJ3_PRORE</name>
<reference evidence="8" key="1">
    <citation type="submission" date="2021-03" db="EMBL/GenBank/DDBJ databases">
        <title>Molecular epidemiology and mechanisms of colistin and carbapenem resistance in Enterobacteriaceae from clinical isolates, the environment and porcine samples in Pretoria, South Africa.</title>
        <authorList>
            <person name="Bogoshi D."/>
            <person name="Mbelle N.M."/>
            <person name="Naidoo V."/>
            <person name="Osei Sekyere J."/>
        </authorList>
    </citation>
    <scope>NUCLEOTIDE SEQUENCE</scope>
    <source>
        <strain evidence="8">C052</strain>
    </source>
</reference>
<accession>A0A939NCJ3</accession>
<evidence type="ECO:0000256" key="6">
    <source>
        <dbReference type="ARBA" id="ARBA00022801"/>
    </source>
</evidence>
<protein>
    <submittedName>
        <fullName evidence="8">Replication endonuclease</fullName>
    </submittedName>
</protein>
<dbReference type="GO" id="GO:0016787">
    <property type="term" value="F:hydrolase activity"/>
    <property type="evidence" value="ECO:0007669"/>
    <property type="project" value="UniProtKB-KW"/>
</dbReference>
<keyword evidence="6" id="KW-0378">Hydrolase</keyword>
<gene>
    <name evidence="8" type="ORF">J4727_17665</name>
</gene>
<organism evidence="8 9">
    <name type="scientific">Providencia rettgeri</name>
    <dbReference type="NCBI Taxonomy" id="587"/>
    <lineage>
        <taxon>Bacteria</taxon>
        <taxon>Pseudomonadati</taxon>
        <taxon>Pseudomonadota</taxon>
        <taxon>Gammaproteobacteria</taxon>
        <taxon>Enterobacterales</taxon>
        <taxon>Morganellaceae</taxon>
        <taxon>Providencia</taxon>
    </lineage>
</organism>
<dbReference type="GO" id="GO:0006260">
    <property type="term" value="P:DNA replication"/>
    <property type="evidence" value="ECO:0007669"/>
    <property type="project" value="UniProtKB-KW"/>
</dbReference>
<dbReference type="InterPro" id="IPR008766">
    <property type="entry name" value="Replication_gene_A-like"/>
</dbReference>
<evidence type="ECO:0000256" key="2">
    <source>
        <dbReference type="ARBA" id="ARBA00009260"/>
    </source>
</evidence>
<comment type="similarity">
    <text evidence="2">Belongs to the phage GPA family.</text>
</comment>
<keyword evidence="3" id="KW-0235">DNA replication</keyword>
<sequence length="83" mass="9823">MDGERSTGNTKVPLQRLAKIRAAYARAGIRVFGFRVVEPHHDGTPHWHMLLFVRPEQVDELRDIFCYYTRLEDSEELRNLIKR</sequence>